<dbReference type="Gene3D" id="3.30.160.190">
    <property type="entry name" value="atu1810 like domain"/>
    <property type="match status" value="1"/>
</dbReference>
<evidence type="ECO:0000256" key="4">
    <source>
        <dbReference type="ARBA" id="ARBA00022946"/>
    </source>
</evidence>
<evidence type="ECO:0000256" key="5">
    <source>
        <dbReference type="ARBA" id="ARBA00022982"/>
    </source>
</evidence>
<proteinExistence type="predicted"/>
<protein>
    <submittedName>
        <fullName evidence="7">ETC complex I subunit conserved region</fullName>
    </submittedName>
</protein>
<name>A0A239LH34_9SPHN</name>
<dbReference type="Pfam" id="PF04800">
    <property type="entry name" value="NDUS4"/>
    <property type="match status" value="1"/>
</dbReference>
<keyword evidence="5" id="KW-0249">Electron transport</keyword>
<dbReference type="OrthoDB" id="9799572at2"/>
<gene>
    <name evidence="7" type="ORF">SAMN06295955_12325</name>
</gene>
<evidence type="ECO:0000256" key="6">
    <source>
        <dbReference type="ARBA" id="ARBA00023136"/>
    </source>
</evidence>
<dbReference type="InterPro" id="IPR038532">
    <property type="entry name" value="NDUFS4-like_sf"/>
</dbReference>
<evidence type="ECO:0000256" key="3">
    <source>
        <dbReference type="ARBA" id="ARBA00022660"/>
    </source>
</evidence>
<dbReference type="Proteomes" id="UP000198339">
    <property type="component" value="Unassembled WGS sequence"/>
</dbReference>
<sequence>MKARIFQKPKNAMQSGRAGTQRWMLEFAPAEARKADPLMGWAGSGDTRRQLRLSFASRDEALAYAARNGIEAEVVPTPERKLKIQAYADNFR</sequence>
<keyword evidence="6" id="KW-0472">Membrane</keyword>
<organism evidence="7 8">
    <name type="scientific">Sphingopyxis indica</name>
    <dbReference type="NCBI Taxonomy" id="436663"/>
    <lineage>
        <taxon>Bacteria</taxon>
        <taxon>Pseudomonadati</taxon>
        <taxon>Pseudomonadota</taxon>
        <taxon>Alphaproteobacteria</taxon>
        <taxon>Sphingomonadales</taxon>
        <taxon>Sphingomonadaceae</taxon>
        <taxon>Sphingopyxis</taxon>
    </lineage>
</organism>
<evidence type="ECO:0000256" key="2">
    <source>
        <dbReference type="ARBA" id="ARBA00022448"/>
    </source>
</evidence>
<reference evidence="7 8" key="1">
    <citation type="submission" date="2017-06" db="EMBL/GenBank/DDBJ databases">
        <authorList>
            <person name="Kim H.J."/>
            <person name="Triplett B.A."/>
        </authorList>
    </citation>
    <scope>NUCLEOTIDE SEQUENCE [LARGE SCALE GENOMIC DNA]</scope>
    <source>
        <strain evidence="7 8">DS15</strain>
    </source>
</reference>
<dbReference type="PANTHER" id="PTHR12219:SF8">
    <property type="entry name" value="NADH DEHYDROGENASE [UBIQUINONE] IRON-SULFUR PROTEIN 4, MITOCHONDRIAL"/>
    <property type="match status" value="1"/>
</dbReference>
<accession>A0A239LH34</accession>
<keyword evidence="8" id="KW-1185">Reference proteome</keyword>
<dbReference type="RefSeq" id="WP_089217488.1">
    <property type="nucleotide sequence ID" value="NZ_CP076394.1"/>
</dbReference>
<dbReference type="EMBL" id="FZPA01000023">
    <property type="protein sequence ID" value="SNT29143.1"/>
    <property type="molecule type" value="Genomic_DNA"/>
</dbReference>
<evidence type="ECO:0000256" key="1">
    <source>
        <dbReference type="ARBA" id="ARBA00004370"/>
    </source>
</evidence>
<keyword evidence="2" id="KW-0813">Transport</keyword>
<keyword evidence="3" id="KW-0679">Respiratory chain</keyword>
<dbReference type="GO" id="GO:0022900">
    <property type="term" value="P:electron transport chain"/>
    <property type="evidence" value="ECO:0007669"/>
    <property type="project" value="InterPro"/>
</dbReference>
<comment type="subcellular location">
    <subcellularLocation>
        <location evidence="1">Membrane</location>
    </subcellularLocation>
</comment>
<dbReference type="GO" id="GO:0016020">
    <property type="term" value="C:membrane"/>
    <property type="evidence" value="ECO:0007669"/>
    <property type="project" value="UniProtKB-SubCell"/>
</dbReference>
<dbReference type="InterPro" id="IPR006885">
    <property type="entry name" value="NADH_UbQ_FeS_4_mit-like"/>
</dbReference>
<dbReference type="AlphaFoldDB" id="A0A239LH34"/>
<evidence type="ECO:0000313" key="8">
    <source>
        <dbReference type="Proteomes" id="UP000198339"/>
    </source>
</evidence>
<evidence type="ECO:0000313" key="7">
    <source>
        <dbReference type="EMBL" id="SNT29143.1"/>
    </source>
</evidence>
<dbReference type="PANTHER" id="PTHR12219">
    <property type="entry name" value="NADH-UBIQUINONE OXIDOREDUCTASE"/>
    <property type="match status" value="1"/>
</dbReference>
<keyword evidence="4" id="KW-0809">Transit peptide</keyword>